<dbReference type="OrthoDB" id="348678at2759"/>
<evidence type="ECO:0000313" key="3">
    <source>
        <dbReference type="Proteomes" id="UP001152798"/>
    </source>
</evidence>
<keyword evidence="3" id="KW-1185">Reference proteome</keyword>
<proteinExistence type="predicted"/>
<keyword evidence="1" id="KW-0472">Membrane</keyword>
<protein>
    <submittedName>
        <fullName evidence="2">Uncharacterized protein</fullName>
    </submittedName>
</protein>
<keyword evidence="1" id="KW-0812">Transmembrane</keyword>
<dbReference type="AlphaFoldDB" id="A0A9P0HUX2"/>
<dbReference type="Proteomes" id="UP001152798">
    <property type="component" value="Chromosome 7"/>
</dbReference>
<keyword evidence="1" id="KW-1133">Transmembrane helix</keyword>
<name>A0A9P0HUX2_NEZVI</name>
<reference evidence="2" key="1">
    <citation type="submission" date="2022-01" db="EMBL/GenBank/DDBJ databases">
        <authorList>
            <person name="King R."/>
        </authorList>
    </citation>
    <scope>NUCLEOTIDE SEQUENCE</scope>
</reference>
<organism evidence="2 3">
    <name type="scientific">Nezara viridula</name>
    <name type="common">Southern green stink bug</name>
    <name type="synonym">Cimex viridulus</name>
    <dbReference type="NCBI Taxonomy" id="85310"/>
    <lineage>
        <taxon>Eukaryota</taxon>
        <taxon>Metazoa</taxon>
        <taxon>Ecdysozoa</taxon>
        <taxon>Arthropoda</taxon>
        <taxon>Hexapoda</taxon>
        <taxon>Insecta</taxon>
        <taxon>Pterygota</taxon>
        <taxon>Neoptera</taxon>
        <taxon>Paraneoptera</taxon>
        <taxon>Hemiptera</taxon>
        <taxon>Heteroptera</taxon>
        <taxon>Panheteroptera</taxon>
        <taxon>Pentatomomorpha</taxon>
        <taxon>Pentatomoidea</taxon>
        <taxon>Pentatomidae</taxon>
        <taxon>Pentatominae</taxon>
        <taxon>Nezara</taxon>
    </lineage>
</organism>
<dbReference type="EMBL" id="OV725083">
    <property type="protein sequence ID" value="CAH1408093.1"/>
    <property type="molecule type" value="Genomic_DNA"/>
</dbReference>
<evidence type="ECO:0000256" key="1">
    <source>
        <dbReference type="SAM" id="Phobius"/>
    </source>
</evidence>
<gene>
    <name evidence="2" type="ORF">NEZAVI_LOCUS15685</name>
</gene>
<sequence>MYSNPKDGMCDTSCAQSHFCAVTRLENSEYRSCLEAAASALSSSAAPAVAMILLLIFSTAFYVAVT</sequence>
<accession>A0A9P0HUX2</accession>
<evidence type="ECO:0000313" key="2">
    <source>
        <dbReference type="EMBL" id="CAH1408093.1"/>
    </source>
</evidence>
<feature type="transmembrane region" description="Helical" evidence="1">
    <location>
        <begin position="45"/>
        <end position="65"/>
    </location>
</feature>